<keyword evidence="4" id="KW-1185">Reference proteome</keyword>
<name>A0A7D7MFX6_PLAMR</name>
<proteinExistence type="predicted"/>
<dbReference type="Proteomes" id="UP000514716">
    <property type="component" value="Chromosome"/>
</dbReference>
<dbReference type="AlphaFoldDB" id="A0A7D7MFX6"/>
<evidence type="ECO:0000256" key="2">
    <source>
        <dbReference type="SAM" id="SignalP"/>
    </source>
</evidence>
<feature type="coiled-coil region" evidence="1">
    <location>
        <begin position="44"/>
        <end position="96"/>
    </location>
</feature>
<keyword evidence="1" id="KW-0175">Coiled coil</keyword>
<keyword evidence="2" id="KW-0732">Signal</keyword>
<evidence type="ECO:0000313" key="3">
    <source>
        <dbReference type="EMBL" id="QMT17147.1"/>
    </source>
</evidence>
<feature type="chain" id="PRO_5027930335" description="OmpH family outer membrane protein" evidence="2">
    <location>
        <begin position="26"/>
        <end position="156"/>
    </location>
</feature>
<feature type="signal peptide" evidence="2">
    <location>
        <begin position="1"/>
        <end position="25"/>
    </location>
</feature>
<sequence length="156" mass="16935">MFKKSIIMSMLMFLMVLSMSTGVFADDLTVVEEMPYYEVEAGMSEEVQAAIADINQVNAQIEAEITAAQAAAATLYANYQSNLAAEENAAAKAQLTAQYETEITSLISQLQLTAQQITLASIERSNAVGIQSEIVFVDTLFGDRNAKIDPIIVVGW</sequence>
<gene>
    <name evidence="3" type="ORF">H1Q58_14450</name>
</gene>
<dbReference type="RefSeq" id="WP_182091898.1">
    <property type="nucleotide sequence ID" value="NZ_CP059540.1"/>
</dbReference>
<evidence type="ECO:0000256" key="1">
    <source>
        <dbReference type="SAM" id="Coils"/>
    </source>
</evidence>
<dbReference type="KEGG" id="pdec:H1Q58_14450"/>
<evidence type="ECO:0008006" key="5">
    <source>
        <dbReference type="Google" id="ProtNLM"/>
    </source>
</evidence>
<dbReference type="EMBL" id="CP059540">
    <property type="protein sequence ID" value="QMT17147.1"/>
    <property type="molecule type" value="Genomic_DNA"/>
</dbReference>
<accession>A0A7D7MFX6</accession>
<evidence type="ECO:0000313" key="4">
    <source>
        <dbReference type="Proteomes" id="UP000514716"/>
    </source>
</evidence>
<protein>
    <recommendedName>
        <fullName evidence="5">OmpH family outer membrane protein</fullName>
    </recommendedName>
</protein>
<reference evidence="3 4" key="1">
    <citation type="submission" date="2020-07" db="EMBL/GenBank/DDBJ databases">
        <title>Screening of a cold-adapted Planococcus bacterium producing protease in traditional shrimp paste and protease identification by genome sequencing.</title>
        <authorList>
            <person name="Gao R."/>
            <person name="Leng W."/>
            <person name="Chu Q."/>
            <person name="Wu X."/>
            <person name="Liu H."/>
            <person name="Li X."/>
        </authorList>
    </citation>
    <scope>NUCLEOTIDE SEQUENCE [LARGE SCALE GENOMIC DNA]</scope>
    <source>
        <strain evidence="3 4">XJ11</strain>
    </source>
</reference>
<organism evidence="3 4">
    <name type="scientific">Planococcus maritimus</name>
    <dbReference type="NCBI Taxonomy" id="192421"/>
    <lineage>
        <taxon>Bacteria</taxon>
        <taxon>Bacillati</taxon>
        <taxon>Bacillota</taxon>
        <taxon>Bacilli</taxon>
        <taxon>Bacillales</taxon>
        <taxon>Caryophanaceae</taxon>
        <taxon>Planococcus</taxon>
    </lineage>
</organism>